<dbReference type="NCBIfam" id="TIGR02120">
    <property type="entry name" value="GspF"/>
    <property type="match status" value="1"/>
</dbReference>
<evidence type="ECO:0000256" key="8">
    <source>
        <dbReference type="ARBA" id="ARBA00022723"/>
    </source>
</evidence>
<keyword evidence="5" id="KW-1003">Cell membrane</keyword>
<evidence type="ECO:0000256" key="5">
    <source>
        <dbReference type="ARBA" id="ARBA00022475"/>
    </source>
</evidence>
<name>A0A095VV82_9GAMM</name>
<evidence type="ECO:0000256" key="12">
    <source>
        <dbReference type="ARBA" id="ARBA00023136"/>
    </source>
</evidence>
<dbReference type="InterPro" id="IPR018076">
    <property type="entry name" value="T2SS_GspF_dom"/>
</dbReference>
<dbReference type="HOGENOM" id="CLU_035032_0_1_6"/>
<evidence type="ECO:0000259" key="16">
    <source>
        <dbReference type="Pfam" id="PF00482"/>
    </source>
</evidence>
<keyword evidence="12 15" id="KW-0472">Membrane</keyword>
<dbReference type="eggNOG" id="COG1459">
    <property type="taxonomic scope" value="Bacteria"/>
</dbReference>
<feature type="transmembrane region" description="Helical" evidence="15">
    <location>
        <begin position="218"/>
        <end position="244"/>
    </location>
</feature>
<feature type="domain" description="Type II secretion system protein GspF" evidence="16">
    <location>
        <begin position="279"/>
        <end position="401"/>
    </location>
</feature>
<keyword evidence="18" id="KW-1185">Reference proteome</keyword>
<evidence type="ECO:0000256" key="14">
    <source>
        <dbReference type="RuleBase" id="RU003923"/>
    </source>
</evidence>
<dbReference type="GO" id="GO:0015628">
    <property type="term" value="P:protein secretion by the type II secretion system"/>
    <property type="evidence" value="ECO:0007669"/>
    <property type="project" value="InterPro"/>
</dbReference>
<keyword evidence="8" id="KW-0479">Metal-binding</keyword>
<comment type="similarity">
    <text evidence="3 14">Belongs to the GSP F family.</text>
</comment>
<proteinExistence type="inferred from homology"/>
<feature type="transmembrane region" description="Helical" evidence="15">
    <location>
        <begin position="175"/>
        <end position="198"/>
    </location>
</feature>
<evidence type="ECO:0000256" key="13">
    <source>
        <dbReference type="ARBA" id="ARBA00030750"/>
    </source>
</evidence>
<dbReference type="EMBL" id="AUVB01000001">
    <property type="protein sequence ID" value="KGE05377.1"/>
    <property type="molecule type" value="Genomic_DNA"/>
</dbReference>
<dbReference type="PANTHER" id="PTHR30012:SF0">
    <property type="entry name" value="TYPE II SECRETION SYSTEM PROTEIN F-RELATED"/>
    <property type="match status" value="1"/>
</dbReference>
<feature type="domain" description="Type II secretion system protein GspF" evidence="16">
    <location>
        <begin position="77"/>
        <end position="199"/>
    </location>
</feature>
<gene>
    <name evidence="17" type="ORF">HRUBRA_00057</name>
</gene>
<dbReference type="Proteomes" id="UP000029640">
    <property type="component" value="Unassembled WGS sequence"/>
</dbReference>
<protein>
    <recommendedName>
        <fullName evidence="13">General secretion pathway protein F</fullName>
    </recommendedName>
</protein>
<dbReference type="GO" id="GO:0005886">
    <property type="term" value="C:plasma membrane"/>
    <property type="evidence" value="ECO:0007669"/>
    <property type="project" value="UniProtKB-SubCell"/>
</dbReference>
<evidence type="ECO:0000256" key="7">
    <source>
        <dbReference type="ARBA" id="ARBA00022692"/>
    </source>
</evidence>
<keyword evidence="11 15" id="KW-1133">Transmembrane helix</keyword>
<keyword evidence="7 14" id="KW-0812">Transmembrane</keyword>
<dbReference type="PATRIC" id="fig|1265313.6.peg.57"/>
<dbReference type="InterPro" id="IPR001992">
    <property type="entry name" value="T2SS_GspF/T4SS_PilC_CS"/>
</dbReference>
<evidence type="ECO:0000256" key="15">
    <source>
        <dbReference type="SAM" id="Phobius"/>
    </source>
</evidence>
<dbReference type="InterPro" id="IPR003004">
    <property type="entry name" value="GspF/PilC"/>
</dbReference>
<sequence length="410" mass="44295">MPAFRYRALNPAGKLVRGVLEGDSERAIRQQLRTQSLRPVEVSAANRAPVQGARSRLGSGLGLGRPRVSPGDLSLLTRQLATLVLSNLPLAECLQAAAEQSRKPGTKALLLQVRSRVAEGHTLAYALGEFPQVFSEMYRAMVNAGEHAGFLGPVLAQLADYAEQRQYTAQKLKMAMIYPVILLAVAVAVVTALLVFVVPELIGIFAHSNRELPLLTRGLIATSGFLEAWGAALLLMLVALAVGLRRLLRAPARRKAWHRWLLRVPGLSRLLVAVDTARFASTLSILMASGVPLLEALRIAGQVLSNLMLREESLRVAERVQEGASLSKALGQSGLFPPMMVHMVASGEASGELETMLERSAGNQERELEMTLGTAMGLFEPLMVVVMGGLVLVIVLAILLPIFDLNTMVR</sequence>
<dbReference type="Gene3D" id="1.20.81.30">
    <property type="entry name" value="Type II secretion system (T2SS), domain F"/>
    <property type="match status" value="2"/>
</dbReference>
<dbReference type="PROSITE" id="PS00874">
    <property type="entry name" value="T2SP_F"/>
    <property type="match status" value="1"/>
</dbReference>
<evidence type="ECO:0000256" key="1">
    <source>
        <dbReference type="ARBA" id="ARBA00002684"/>
    </source>
</evidence>
<dbReference type="GO" id="GO:0015627">
    <property type="term" value="C:type II protein secretion system complex"/>
    <property type="evidence" value="ECO:0007669"/>
    <property type="project" value="InterPro"/>
</dbReference>
<comment type="function">
    <text evidence="1">Component of the type II secretion system inner membrane complex required for the energy-dependent secretion of extracellular factors such as proteases and toxins from the periplasm.</text>
</comment>
<dbReference type="InterPro" id="IPR042094">
    <property type="entry name" value="T2SS_GspF_sf"/>
</dbReference>
<keyword evidence="9" id="KW-0106">Calcium</keyword>
<feature type="transmembrane region" description="Helical" evidence="15">
    <location>
        <begin position="382"/>
        <end position="403"/>
    </location>
</feature>
<dbReference type="Pfam" id="PF00482">
    <property type="entry name" value="T2SSF"/>
    <property type="match status" value="2"/>
</dbReference>
<dbReference type="AlphaFoldDB" id="A0A095VV82"/>
<organism evidence="17 18">
    <name type="scientific">Pseudohaliea rubra DSM 19751</name>
    <dbReference type="NCBI Taxonomy" id="1265313"/>
    <lineage>
        <taxon>Bacteria</taxon>
        <taxon>Pseudomonadati</taxon>
        <taxon>Pseudomonadota</taxon>
        <taxon>Gammaproteobacteria</taxon>
        <taxon>Cellvibrionales</taxon>
        <taxon>Halieaceae</taxon>
        <taxon>Pseudohaliea</taxon>
    </lineage>
</organism>
<dbReference type="RefSeq" id="WP_035516080.1">
    <property type="nucleotide sequence ID" value="NZ_KN234760.1"/>
</dbReference>
<evidence type="ECO:0000313" key="17">
    <source>
        <dbReference type="EMBL" id="KGE05377.1"/>
    </source>
</evidence>
<dbReference type="GO" id="GO:0046872">
    <property type="term" value="F:metal ion binding"/>
    <property type="evidence" value="ECO:0007669"/>
    <property type="project" value="UniProtKB-KW"/>
</dbReference>
<evidence type="ECO:0000256" key="3">
    <source>
        <dbReference type="ARBA" id="ARBA00005745"/>
    </source>
</evidence>
<evidence type="ECO:0000256" key="6">
    <source>
        <dbReference type="ARBA" id="ARBA00022519"/>
    </source>
</evidence>
<dbReference type="PANTHER" id="PTHR30012">
    <property type="entry name" value="GENERAL SECRETION PATHWAY PROTEIN"/>
    <property type="match status" value="1"/>
</dbReference>
<comment type="caution">
    <text evidence="17">The sequence shown here is derived from an EMBL/GenBank/DDBJ whole genome shotgun (WGS) entry which is preliminary data.</text>
</comment>
<keyword evidence="6" id="KW-0997">Cell inner membrane</keyword>
<comment type="subcellular location">
    <subcellularLocation>
        <location evidence="2 14">Cell inner membrane</location>
        <topology evidence="2 14">Multi-pass membrane protein</topology>
    </subcellularLocation>
</comment>
<reference evidence="17 18" key="1">
    <citation type="journal article" date="2014" name="Genome Announc.">
        <title>Genome Sequence of Gammaproteobacterial Pseudohaliea rubra Type Strain DSM 19751, Isolated from Coastal Seawater of the Mediterranean Sea.</title>
        <authorList>
            <person name="Spring S."/>
            <person name="Fiebig A."/>
            <person name="Riedel T."/>
            <person name="Goker M."/>
            <person name="Klenk H.P."/>
        </authorList>
    </citation>
    <scope>NUCLEOTIDE SEQUENCE [LARGE SCALE GENOMIC DNA]</scope>
    <source>
        <strain evidence="17 18">DSM 19751</strain>
    </source>
</reference>
<keyword evidence="10" id="KW-0653">Protein transport</keyword>
<dbReference type="STRING" id="1265313.HRUBRA_00057"/>
<accession>A0A095VV82</accession>
<dbReference type="PRINTS" id="PR00812">
    <property type="entry name" value="BCTERIALGSPF"/>
</dbReference>
<evidence type="ECO:0000313" key="18">
    <source>
        <dbReference type="Proteomes" id="UP000029640"/>
    </source>
</evidence>
<keyword evidence="4 14" id="KW-0813">Transport</keyword>
<evidence type="ECO:0000256" key="2">
    <source>
        <dbReference type="ARBA" id="ARBA00004429"/>
    </source>
</evidence>
<evidence type="ECO:0000256" key="11">
    <source>
        <dbReference type="ARBA" id="ARBA00022989"/>
    </source>
</evidence>
<evidence type="ECO:0000256" key="4">
    <source>
        <dbReference type="ARBA" id="ARBA00022448"/>
    </source>
</evidence>
<dbReference type="InterPro" id="IPR011850">
    <property type="entry name" value="T2SS_GspF"/>
</dbReference>
<dbReference type="FunFam" id="1.20.81.30:FF:000001">
    <property type="entry name" value="Type II secretion system protein F"/>
    <property type="match status" value="2"/>
</dbReference>
<evidence type="ECO:0000256" key="9">
    <source>
        <dbReference type="ARBA" id="ARBA00022837"/>
    </source>
</evidence>
<evidence type="ECO:0000256" key="10">
    <source>
        <dbReference type="ARBA" id="ARBA00022927"/>
    </source>
</evidence>
<dbReference type="OrthoDB" id="9805682at2"/>